<dbReference type="RefSeq" id="YP_009018736.1">
    <property type="nucleotide sequence ID" value="NC_023744.1"/>
</dbReference>
<reference evidence="1 2" key="1">
    <citation type="journal article" date="2012" name="J. Virol.">
        <title>Complete Genome Sequences of 138 Mycobacteriophages.</title>
        <authorList>
            <consortium name="the Science Education Alliance Phage Hunters Advancing Genomics and Evolutionary Science Program"/>
            <consortium name="the KwaZulu-Natal Research Institute for Tuberculosis and HIV Mycobacterial Genetics Course Students"/>
            <consortium name="the Phage Hunters Integrating Research and Education Program"/>
            <person name="Hatfull G.F."/>
        </authorList>
    </citation>
    <scope>NUCLEOTIDE SEQUENCE [LARGE SCALE GENOMIC DNA]</scope>
</reference>
<evidence type="ECO:0000313" key="2">
    <source>
        <dbReference type="Proteomes" id="UP000005857"/>
    </source>
</evidence>
<proteinExistence type="predicted"/>
<dbReference type="GeneID" id="18990046"/>
<evidence type="ECO:0000313" key="1">
    <source>
        <dbReference type="EMBL" id="AER47602.1"/>
    </source>
</evidence>
<keyword evidence="2" id="KW-1185">Reference proteome</keyword>
<dbReference type="KEGG" id="vg:18990046"/>
<sequence length="138" mass="15155">MNSATITPAHKFIVRGRTDEVTTCELCGREDLSHTIALEVLDADGNGTGEVTYYGSECGARAAGWTAREFRANVKAHDTAVRDWLRAEREFADDQYHAARDAWLLDNYGVADLHAAAKLAGCKFYALVVAFETATGRR</sequence>
<organism evidence="1 2">
    <name type="scientific">Mycobacterium phage DS6A</name>
    <dbReference type="NCBI Taxonomy" id="45764"/>
    <lineage>
        <taxon>Viruses</taxon>
        <taxon>Duplodnaviria</taxon>
        <taxon>Heunggongvirae</taxon>
        <taxon>Uroviricota</taxon>
        <taxon>Caudoviricetes</taxon>
        <taxon>Hnatkovirus</taxon>
        <taxon>Hnatkovirus DS6A</taxon>
    </lineage>
</organism>
<dbReference type="EMBL" id="JN698994">
    <property type="protein sequence ID" value="AER47602.1"/>
    <property type="molecule type" value="Genomic_DNA"/>
</dbReference>
<name>G8I4F8_9CAUD</name>
<gene>
    <name evidence="1" type="primary">48</name>
    <name evidence="1" type="ORF">DS6A_48</name>
</gene>
<protein>
    <submittedName>
        <fullName evidence="1">Uncharacterized protein</fullName>
    </submittedName>
</protein>
<accession>G8I4F8</accession>
<dbReference type="Proteomes" id="UP000005857">
    <property type="component" value="Segment"/>
</dbReference>